<accession>A0A543AJF5</accession>
<protein>
    <submittedName>
        <fullName evidence="2">Uncharacterized protein</fullName>
    </submittedName>
</protein>
<feature type="compositionally biased region" description="Low complexity" evidence="1">
    <location>
        <begin position="162"/>
        <end position="175"/>
    </location>
</feature>
<keyword evidence="3" id="KW-1185">Reference proteome</keyword>
<evidence type="ECO:0000256" key="1">
    <source>
        <dbReference type="SAM" id="MobiDB-lite"/>
    </source>
</evidence>
<dbReference type="AlphaFoldDB" id="A0A543AJF5"/>
<dbReference type="Proteomes" id="UP000319746">
    <property type="component" value="Unassembled WGS sequence"/>
</dbReference>
<proteinExistence type="predicted"/>
<reference evidence="2 3" key="1">
    <citation type="submission" date="2019-06" db="EMBL/GenBank/DDBJ databases">
        <title>Sequencing the genomes of 1000 actinobacteria strains.</title>
        <authorList>
            <person name="Klenk H.-P."/>
        </authorList>
    </citation>
    <scope>NUCLEOTIDE SEQUENCE [LARGE SCALE GENOMIC DNA]</scope>
    <source>
        <strain evidence="2 3">DSM 24083</strain>
    </source>
</reference>
<dbReference type="EMBL" id="VFOU01000002">
    <property type="protein sequence ID" value="TQL72702.1"/>
    <property type="molecule type" value="Genomic_DNA"/>
</dbReference>
<feature type="region of interest" description="Disordered" evidence="1">
    <location>
        <begin position="162"/>
        <end position="181"/>
    </location>
</feature>
<comment type="caution">
    <text evidence="2">The sequence shown here is derived from an EMBL/GenBank/DDBJ whole genome shotgun (WGS) entry which is preliminary data.</text>
</comment>
<gene>
    <name evidence="2" type="ORF">FB556_1369</name>
</gene>
<organism evidence="2 3">
    <name type="scientific">Enteractinococcus coprophilus</name>
    <dbReference type="NCBI Taxonomy" id="1027633"/>
    <lineage>
        <taxon>Bacteria</taxon>
        <taxon>Bacillati</taxon>
        <taxon>Actinomycetota</taxon>
        <taxon>Actinomycetes</taxon>
        <taxon>Micrococcales</taxon>
        <taxon>Micrococcaceae</taxon>
    </lineage>
</organism>
<name>A0A543AJF5_9MICC</name>
<evidence type="ECO:0000313" key="3">
    <source>
        <dbReference type="Proteomes" id="UP000319746"/>
    </source>
</evidence>
<sequence>MPATLEGQSRISLIGTWIPCHGIVVPSRSAGSEFEKFNSLRWRRPWRFRSFRIFPELLPHVVNCGFCSLVADFWILPSKASRRECWSPAPASQVPWRFAVESERGDSQAHSSPRYIAGSKRRLDRSMSGVESPLAANTCNKVTVSSPLFLIVVAVSAWSSVSGGSTIGSSPTPVSLPLRGA</sequence>
<evidence type="ECO:0000313" key="2">
    <source>
        <dbReference type="EMBL" id="TQL72702.1"/>
    </source>
</evidence>